<sequence length="131" mass="15985">MNITFLAFLVLYNFFFNLKLFSFFSFLIAYWHCPITTTTTTTKLHFIFAPTPSLFTSHQYPRLTRDCTLQRLFFASTTQHRALKWRVFPASPFIIFLVHCFRIWSCFVYLAFYHFFHLIFYFMFISFCPWI</sequence>
<evidence type="ECO:0000313" key="2">
    <source>
        <dbReference type="EMBL" id="KZP25228.1"/>
    </source>
</evidence>
<proteinExistence type="predicted"/>
<keyword evidence="3" id="KW-1185">Reference proteome</keyword>
<feature type="transmembrane region" description="Helical" evidence="1">
    <location>
        <begin position="111"/>
        <end position="130"/>
    </location>
</feature>
<dbReference type="Proteomes" id="UP000076532">
    <property type="component" value="Unassembled WGS sequence"/>
</dbReference>
<evidence type="ECO:0000313" key="3">
    <source>
        <dbReference type="Proteomes" id="UP000076532"/>
    </source>
</evidence>
<reference evidence="2 3" key="1">
    <citation type="journal article" date="2016" name="Mol. Biol. Evol.">
        <title>Comparative Genomics of Early-Diverging Mushroom-Forming Fungi Provides Insights into the Origins of Lignocellulose Decay Capabilities.</title>
        <authorList>
            <person name="Nagy L.G."/>
            <person name="Riley R."/>
            <person name="Tritt A."/>
            <person name="Adam C."/>
            <person name="Daum C."/>
            <person name="Floudas D."/>
            <person name="Sun H."/>
            <person name="Yadav J.S."/>
            <person name="Pangilinan J."/>
            <person name="Larsson K.H."/>
            <person name="Matsuura K."/>
            <person name="Barry K."/>
            <person name="Labutti K."/>
            <person name="Kuo R."/>
            <person name="Ohm R.A."/>
            <person name="Bhattacharya S.S."/>
            <person name="Shirouzu T."/>
            <person name="Yoshinaga Y."/>
            <person name="Martin F.M."/>
            <person name="Grigoriev I.V."/>
            <person name="Hibbett D.S."/>
        </authorList>
    </citation>
    <scope>NUCLEOTIDE SEQUENCE [LARGE SCALE GENOMIC DNA]</scope>
    <source>
        <strain evidence="2 3">CBS 109695</strain>
    </source>
</reference>
<protein>
    <submittedName>
        <fullName evidence="2">Uncharacterized protein</fullName>
    </submittedName>
</protein>
<keyword evidence="1" id="KW-1133">Transmembrane helix</keyword>
<keyword evidence="1" id="KW-0812">Transmembrane</keyword>
<feature type="transmembrane region" description="Helical" evidence="1">
    <location>
        <begin position="6"/>
        <end position="31"/>
    </location>
</feature>
<keyword evidence="1" id="KW-0472">Membrane</keyword>
<gene>
    <name evidence="2" type="ORF">FIBSPDRAFT_396253</name>
</gene>
<evidence type="ECO:0000256" key="1">
    <source>
        <dbReference type="SAM" id="Phobius"/>
    </source>
</evidence>
<dbReference type="AlphaFoldDB" id="A0A166NP09"/>
<organism evidence="2 3">
    <name type="scientific">Athelia psychrophila</name>
    <dbReference type="NCBI Taxonomy" id="1759441"/>
    <lineage>
        <taxon>Eukaryota</taxon>
        <taxon>Fungi</taxon>
        <taxon>Dikarya</taxon>
        <taxon>Basidiomycota</taxon>
        <taxon>Agaricomycotina</taxon>
        <taxon>Agaricomycetes</taxon>
        <taxon>Agaricomycetidae</taxon>
        <taxon>Atheliales</taxon>
        <taxon>Atheliaceae</taxon>
        <taxon>Athelia</taxon>
    </lineage>
</organism>
<accession>A0A166NP09</accession>
<dbReference type="EMBL" id="KV417522">
    <property type="protein sequence ID" value="KZP25228.1"/>
    <property type="molecule type" value="Genomic_DNA"/>
</dbReference>
<name>A0A166NP09_9AGAM</name>